<evidence type="ECO:0000256" key="1">
    <source>
        <dbReference type="ARBA" id="ARBA00022491"/>
    </source>
</evidence>
<accession>A0A0J6ECY5</accession>
<feature type="domain" description="HTH tetR-type" evidence="4">
    <location>
        <begin position="6"/>
        <end position="66"/>
    </location>
</feature>
<dbReference type="InterPro" id="IPR009057">
    <property type="entry name" value="Homeodomain-like_sf"/>
</dbReference>
<organism evidence="5 7">
    <name type="scientific">Bacillus glycinifermentans</name>
    <dbReference type="NCBI Taxonomy" id="1664069"/>
    <lineage>
        <taxon>Bacteria</taxon>
        <taxon>Bacillati</taxon>
        <taxon>Bacillota</taxon>
        <taxon>Bacilli</taxon>
        <taxon>Bacillales</taxon>
        <taxon>Bacillaceae</taxon>
        <taxon>Bacillus</taxon>
    </lineage>
</organism>
<reference evidence="6 8" key="3">
    <citation type="submission" date="2023-03" db="EMBL/GenBank/DDBJ databases">
        <title>Agriculturally important microbes genome sequencing.</title>
        <authorList>
            <person name="Dunlap C."/>
        </authorList>
    </citation>
    <scope>NUCLEOTIDE SEQUENCE [LARGE SCALE GENOMIC DNA]</scope>
    <source>
        <strain evidence="6 8">CBP-3203</strain>
    </source>
</reference>
<keyword evidence="2 3" id="KW-0238">DNA-binding</keyword>
<dbReference type="Pfam" id="PF00440">
    <property type="entry name" value="TetR_N"/>
    <property type="match status" value="1"/>
</dbReference>
<dbReference type="PANTHER" id="PTHR43479">
    <property type="entry name" value="ACREF/ENVCD OPERON REPRESSOR-RELATED"/>
    <property type="match status" value="1"/>
</dbReference>
<keyword evidence="8" id="KW-1185">Reference proteome</keyword>
<dbReference type="PROSITE" id="PS50977">
    <property type="entry name" value="HTH_TETR_2"/>
    <property type="match status" value="1"/>
</dbReference>
<sequence>MDRRILKTRKAILEAFLELMGEKNFEQISINEIAGRANVNRGTVYLHYTDKYDLLDQCIDTYLKQLYEKCLPEGNALPLASKDTLLQTFKYLEQNADVYSMLLTSKGTSVFRSRLTAVVMRGVEEQINIYGIHPGTNRDIMVQFLVSAAIGLLEWWIVHSMPYPAEEMVEQLIMLLERHLTNPLQND</sequence>
<evidence type="ECO:0000313" key="5">
    <source>
        <dbReference type="EMBL" id="KRT94105.1"/>
    </source>
</evidence>
<dbReference type="Pfam" id="PF14278">
    <property type="entry name" value="TetR_C_8"/>
    <property type="match status" value="1"/>
</dbReference>
<dbReference type="InterPro" id="IPR050624">
    <property type="entry name" value="HTH-type_Tx_Regulator"/>
</dbReference>
<dbReference type="SUPFAM" id="SSF46689">
    <property type="entry name" value="Homeodomain-like"/>
    <property type="match status" value="1"/>
</dbReference>
<evidence type="ECO:0000256" key="3">
    <source>
        <dbReference type="PROSITE-ProRule" id="PRU00335"/>
    </source>
</evidence>
<dbReference type="InterPro" id="IPR039532">
    <property type="entry name" value="TetR_C_Firmicutes"/>
</dbReference>
<evidence type="ECO:0000313" key="8">
    <source>
        <dbReference type="Proteomes" id="UP001341297"/>
    </source>
</evidence>
<dbReference type="EMBL" id="JARRTL010000059">
    <property type="protein sequence ID" value="MEC0488001.1"/>
    <property type="molecule type" value="Genomic_DNA"/>
</dbReference>
<dbReference type="Proteomes" id="UP000036168">
    <property type="component" value="Unassembled WGS sequence"/>
</dbReference>
<evidence type="ECO:0000259" key="4">
    <source>
        <dbReference type="PROSITE" id="PS50977"/>
    </source>
</evidence>
<dbReference type="PANTHER" id="PTHR43479:SF7">
    <property type="entry name" value="TETR-FAMILY TRANSCRIPTIONAL REGULATOR"/>
    <property type="match status" value="1"/>
</dbReference>
<dbReference type="RefSeq" id="WP_048355510.1">
    <property type="nucleotide sequence ID" value="NZ_CP023481.1"/>
</dbReference>
<accession>A0A0J6EAH0</accession>
<reference evidence="5 7" key="1">
    <citation type="journal article" date="2015" name="Int. J. Syst. Evol. Microbiol.">
        <title>Bacillus glycinifermentans sp. nov., isolated from fermented soybean paste.</title>
        <authorList>
            <person name="Kim S.J."/>
            <person name="Dunlap C.A."/>
            <person name="Kwon S.W."/>
            <person name="Rooney A.P."/>
        </authorList>
    </citation>
    <scope>NUCLEOTIDE SEQUENCE [LARGE SCALE GENOMIC DNA]</scope>
    <source>
        <strain evidence="5 7">GO-13</strain>
    </source>
</reference>
<dbReference type="EMBL" id="LECW02000013">
    <property type="protein sequence ID" value="KRT94105.1"/>
    <property type="molecule type" value="Genomic_DNA"/>
</dbReference>
<reference evidence="5" key="2">
    <citation type="submission" date="2015-10" db="EMBL/GenBank/DDBJ databases">
        <authorList>
            <person name="Gilbert D.G."/>
        </authorList>
    </citation>
    <scope>NUCLEOTIDE SEQUENCE</scope>
    <source>
        <strain evidence="5">GO-13</strain>
    </source>
</reference>
<dbReference type="InterPro" id="IPR001647">
    <property type="entry name" value="HTH_TetR"/>
</dbReference>
<dbReference type="AlphaFoldDB" id="A0A0J6ECY5"/>
<dbReference type="OrthoDB" id="9810250at2"/>
<dbReference type="PATRIC" id="fig|1664069.3.peg.5502"/>
<dbReference type="GO" id="GO:0003677">
    <property type="term" value="F:DNA binding"/>
    <property type="evidence" value="ECO:0007669"/>
    <property type="project" value="UniProtKB-UniRule"/>
</dbReference>
<feature type="DNA-binding region" description="H-T-H motif" evidence="3">
    <location>
        <begin position="29"/>
        <end position="48"/>
    </location>
</feature>
<comment type="caution">
    <text evidence="5">The sequence shown here is derived from an EMBL/GenBank/DDBJ whole genome shotgun (WGS) entry which is preliminary data.</text>
</comment>
<gene>
    <name evidence="5" type="ORF">AB447_215210</name>
    <name evidence="6" type="ORF">P8828_24975</name>
</gene>
<evidence type="ECO:0000313" key="7">
    <source>
        <dbReference type="Proteomes" id="UP000036168"/>
    </source>
</evidence>
<keyword evidence="1" id="KW-0678">Repressor</keyword>
<dbReference type="Gene3D" id="1.10.357.10">
    <property type="entry name" value="Tetracycline Repressor, domain 2"/>
    <property type="match status" value="1"/>
</dbReference>
<dbReference type="PRINTS" id="PR00455">
    <property type="entry name" value="HTHTETR"/>
</dbReference>
<dbReference type="Proteomes" id="UP001341297">
    <property type="component" value="Unassembled WGS sequence"/>
</dbReference>
<name>A0A0J6ECY5_9BACI</name>
<protein>
    <submittedName>
        <fullName evidence="5">TetR family transcriptional regulator</fullName>
    </submittedName>
    <submittedName>
        <fullName evidence="6">TetR/AcrR family transcriptional regulator</fullName>
    </submittedName>
</protein>
<proteinExistence type="predicted"/>
<evidence type="ECO:0000313" key="6">
    <source>
        <dbReference type="EMBL" id="MEC0488001.1"/>
    </source>
</evidence>
<evidence type="ECO:0000256" key="2">
    <source>
        <dbReference type="ARBA" id="ARBA00023125"/>
    </source>
</evidence>